<dbReference type="AlphaFoldDB" id="A0A031LR23"/>
<dbReference type="STRING" id="1160895.CM19_03115"/>
<keyword evidence="3" id="KW-0863">Zinc-finger</keyword>
<dbReference type="InterPro" id="IPR042451">
    <property type="entry name" value="ZPR1_A/B_dom"/>
</dbReference>
<protein>
    <recommendedName>
        <fullName evidence="5">Zinc finger ZPR1-type domain-containing protein</fullName>
    </recommendedName>
</protein>
<dbReference type="InterPro" id="IPR004470">
    <property type="entry name" value="ZPR1-like_arc"/>
</dbReference>
<dbReference type="NCBIfam" id="TIGR00310">
    <property type="entry name" value="ZPR1_znf"/>
    <property type="match status" value="1"/>
</dbReference>
<dbReference type="EMBL" id="JFZT01000019">
    <property type="protein sequence ID" value="EZQ10837.1"/>
    <property type="molecule type" value="Genomic_DNA"/>
</dbReference>
<feature type="domain" description="Zinc finger ZPR1-type" evidence="5">
    <location>
        <begin position="11"/>
        <end position="156"/>
    </location>
</feature>
<evidence type="ECO:0000313" key="7">
    <source>
        <dbReference type="Proteomes" id="UP000024332"/>
    </source>
</evidence>
<evidence type="ECO:0000313" key="6">
    <source>
        <dbReference type="EMBL" id="EZQ10837.1"/>
    </source>
</evidence>
<evidence type="ECO:0000256" key="3">
    <source>
        <dbReference type="ARBA" id="ARBA00022771"/>
    </source>
</evidence>
<comment type="similarity">
    <text evidence="1">Belongs to the ZPR1 family.</text>
</comment>
<dbReference type="NCBIfam" id="TIGR00340">
    <property type="entry name" value="zpr1_rel"/>
    <property type="match status" value="1"/>
</dbReference>
<evidence type="ECO:0000256" key="4">
    <source>
        <dbReference type="ARBA" id="ARBA00022833"/>
    </source>
</evidence>
<dbReference type="InterPro" id="IPR004457">
    <property type="entry name" value="Znf_ZPR1"/>
</dbReference>
<dbReference type="InterPro" id="IPR040141">
    <property type="entry name" value="ZPR1"/>
</dbReference>
<evidence type="ECO:0000256" key="1">
    <source>
        <dbReference type="ARBA" id="ARBA00008354"/>
    </source>
</evidence>
<evidence type="ECO:0000259" key="5">
    <source>
        <dbReference type="SMART" id="SM00709"/>
    </source>
</evidence>
<keyword evidence="7" id="KW-1185">Reference proteome</keyword>
<dbReference type="OrthoDB" id="14924at2157"/>
<organism evidence="6 7">
    <name type="scientific">Candidatus Acidianus copahuensis</name>
    <dbReference type="NCBI Taxonomy" id="1160895"/>
    <lineage>
        <taxon>Archaea</taxon>
        <taxon>Thermoproteota</taxon>
        <taxon>Thermoprotei</taxon>
        <taxon>Sulfolobales</taxon>
        <taxon>Sulfolobaceae</taxon>
        <taxon>Acidianus</taxon>
    </lineage>
</organism>
<dbReference type="PANTHER" id="PTHR10876">
    <property type="entry name" value="ZINC FINGER PROTEIN ZPR1"/>
    <property type="match status" value="1"/>
</dbReference>
<reference evidence="6 7" key="1">
    <citation type="submission" date="2014-03" db="EMBL/GenBank/DDBJ databases">
        <title>Draft genome sequence of the novel thermoacidophilic archaea Acidianus copahuensis ALE1 strain, isolated from Copahue volcanic area in Neuquen Argentina.</title>
        <authorList>
            <person name="Urbieta M.S."/>
            <person name="Rascovan N."/>
            <person name="Castro C."/>
            <person name="Revale S."/>
            <person name="Giaveno M.A."/>
            <person name="Vazquez M.P."/>
            <person name="Donati E.R."/>
        </authorList>
    </citation>
    <scope>NUCLEOTIDE SEQUENCE [LARGE SCALE GENOMIC DNA]</scope>
    <source>
        <strain evidence="6 7">ALE1</strain>
    </source>
</reference>
<dbReference type="Pfam" id="PF22794">
    <property type="entry name" value="jr-ZPR1"/>
    <property type="match status" value="1"/>
</dbReference>
<sequence length="179" mass="20600">MEPKLIFDQRLKCPICGMDTLLAKDYLYDAGEVGEMVLSNWECENCHYRYRDVKPYEHSHPKRLELSVENEEDLNIIVYRSPFGNLIIPELSIEVISKDVSQGSFTTVEGILDEILENLGSLCDNGRCQDIKNAKDGKKKFTLIIEDTSGTSFIKSKKQKLLNFYLFPLNCSLLLKDYF</sequence>
<dbReference type="PANTHER" id="PTHR10876:SF0">
    <property type="entry name" value="ZINC FINGER PROTEIN ZPR1"/>
    <property type="match status" value="1"/>
</dbReference>
<proteinExistence type="inferred from homology"/>
<evidence type="ECO:0000256" key="2">
    <source>
        <dbReference type="ARBA" id="ARBA00022723"/>
    </source>
</evidence>
<dbReference type="RefSeq" id="WP_048098936.1">
    <property type="nucleotide sequence ID" value="NZ_JFZT01000019.1"/>
</dbReference>
<comment type="caution">
    <text evidence="6">The sequence shown here is derived from an EMBL/GenBank/DDBJ whole genome shotgun (WGS) entry which is preliminary data.</text>
</comment>
<dbReference type="GO" id="GO:0008270">
    <property type="term" value="F:zinc ion binding"/>
    <property type="evidence" value="ECO:0007669"/>
    <property type="project" value="UniProtKB-KW"/>
</dbReference>
<accession>A0A031LR23</accession>
<gene>
    <name evidence="6" type="ORF">CM19_03115</name>
</gene>
<dbReference type="Gene3D" id="2.60.120.1040">
    <property type="entry name" value="ZPR1, A/B domain"/>
    <property type="match status" value="1"/>
</dbReference>
<dbReference type="InterPro" id="IPR056180">
    <property type="entry name" value="ZPR1_jr_dom"/>
</dbReference>
<keyword evidence="2" id="KW-0479">Metal-binding</keyword>
<keyword evidence="4" id="KW-0862">Zinc</keyword>
<name>A0A031LR23_9CREN</name>
<dbReference type="Proteomes" id="UP000024332">
    <property type="component" value="Unassembled WGS sequence"/>
</dbReference>
<dbReference type="SMART" id="SM00709">
    <property type="entry name" value="Zpr1"/>
    <property type="match status" value="1"/>
</dbReference>